<keyword evidence="3" id="KW-1185">Reference proteome</keyword>
<evidence type="ECO:0000313" key="3">
    <source>
        <dbReference type="Proteomes" id="UP001465976"/>
    </source>
</evidence>
<gene>
    <name evidence="2" type="ORF">V5O48_006764</name>
</gene>
<comment type="caution">
    <text evidence="2">The sequence shown here is derived from an EMBL/GenBank/DDBJ whole genome shotgun (WGS) entry which is preliminary data.</text>
</comment>
<keyword evidence="1" id="KW-0472">Membrane</keyword>
<feature type="transmembrane region" description="Helical" evidence="1">
    <location>
        <begin position="176"/>
        <end position="199"/>
    </location>
</feature>
<dbReference type="Proteomes" id="UP001465976">
    <property type="component" value="Unassembled WGS sequence"/>
</dbReference>
<feature type="transmembrane region" description="Helical" evidence="1">
    <location>
        <begin position="211"/>
        <end position="235"/>
    </location>
</feature>
<dbReference type="EMBL" id="JBAHYK010000326">
    <property type="protein sequence ID" value="KAL0575203.1"/>
    <property type="molecule type" value="Genomic_DNA"/>
</dbReference>
<evidence type="ECO:0000256" key="1">
    <source>
        <dbReference type="SAM" id="Phobius"/>
    </source>
</evidence>
<dbReference type="PANTHER" id="PTHR38848:SF3">
    <property type="entry name" value="G-PROTEIN COUPLED RECEPTORS FAMILY 3 PROFILE DOMAIN-CONTAINING PROTEIN"/>
    <property type="match status" value="1"/>
</dbReference>
<feature type="transmembrane region" description="Helical" evidence="1">
    <location>
        <begin position="20"/>
        <end position="39"/>
    </location>
</feature>
<evidence type="ECO:0000313" key="2">
    <source>
        <dbReference type="EMBL" id="KAL0575203.1"/>
    </source>
</evidence>
<keyword evidence="1" id="KW-1133">Transmembrane helix</keyword>
<evidence type="ECO:0008006" key="4">
    <source>
        <dbReference type="Google" id="ProtNLM"/>
    </source>
</evidence>
<organism evidence="2 3">
    <name type="scientific">Marasmius crinis-equi</name>
    <dbReference type="NCBI Taxonomy" id="585013"/>
    <lineage>
        <taxon>Eukaryota</taxon>
        <taxon>Fungi</taxon>
        <taxon>Dikarya</taxon>
        <taxon>Basidiomycota</taxon>
        <taxon>Agaricomycotina</taxon>
        <taxon>Agaricomycetes</taxon>
        <taxon>Agaricomycetidae</taxon>
        <taxon>Agaricales</taxon>
        <taxon>Marasmiineae</taxon>
        <taxon>Marasmiaceae</taxon>
        <taxon>Marasmius</taxon>
    </lineage>
</organism>
<sequence length="383" mass="42142">MAPTPGLLSNHSGEYYRSLQVMTSITHLLGCSVLAWLISRLAPKFTLKWSQWKSLTWGKICLFLVLVDSWFFVFVSGFVLTGAGTSFDPSMCSLAIYACIVFDGSTKVLIYSFLVEKVYIVWSGGLRTPRLRSPAYKVCLVVQLGYVAVFVLFLVAKSSEIADNGVCILGLKHLASIPLTVYDFLQNVFFTFMFLWPLYRSKVMSSALRRVAMKTFIGAIACTTIVSANTLVFLGQGGHQLDWVCMTTCVLDVTLNALILYWVSSGTPSDSIDHFTLPTVNLTTGTSWAVDSTTYGGDGDTTRPGGETISFTTLQSLQTAPHLHDEIDTERKTVRTDLSLADTENSSGGKSEDNIVIGMHVLQQVSRTTNAAKLRVQRSYSFS</sequence>
<feature type="transmembrane region" description="Helical" evidence="1">
    <location>
        <begin position="60"/>
        <end position="82"/>
    </location>
</feature>
<feature type="transmembrane region" description="Helical" evidence="1">
    <location>
        <begin position="241"/>
        <end position="263"/>
    </location>
</feature>
<protein>
    <recommendedName>
        <fullName evidence="4">Transmembrane protein</fullName>
    </recommendedName>
</protein>
<accession>A0ABR3FIK8</accession>
<name>A0ABR3FIK8_9AGAR</name>
<proteinExistence type="predicted"/>
<feature type="transmembrane region" description="Helical" evidence="1">
    <location>
        <begin position="94"/>
        <end position="114"/>
    </location>
</feature>
<feature type="transmembrane region" description="Helical" evidence="1">
    <location>
        <begin position="135"/>
        <end position="156"/>
    </location>
</feature>
<dbReference type="PANTHER" id="PTHR38848">
    <property type="entry name" value="G-PROTEIN COUPLED RECEPTORS FAMILY 3 PROFILE DOMAIN-CONTAINING PROTEIN"/>
    <property type="match status" value="1"/>
</dbReference>
<keyword evidence="1" id="KW-0812">Transmembrane</keyword>
<reference evidence="2 3" key="1">
    <citation type="submission" date="2024-02" db="EMBL/GenBank/DDBJ databases">
        <title>A draft genome for the cacao thread blight pathogen Marasmius crinis-equi.</title>
        <authorList>
            <person name="Cohen S.P."/>
            <person name="Baruah I.K."/>
            <person name="Amoako-Attah I."/>
            <person name="Bukari Y."/>
            <person name="Meinhardt L.W."/>
            <person name="Bailey B.A."/>
        </authorList>
    </citation>
    <scope>NUCLEOTIDE SEQUENCE [LARGE SCALE GENOMIC DNA]</scope>
    <source>
        <strain evidence="2 3">GH-76</strain>
    </source>
</reference>